<dbReference type="OrthoDB" id="24041at2"/>
<dbReference type="SUPFAM" id="SSF56059">
    <property type="entry name" value="Glutathione synthetase ATP-binding domain-like"/>
    <property type="match status" value="1"/>
</dbReference>
<dbReference type="GO" id="GO:0005524">
    <property type="term" value="F:ATP binding"/>
    <property type="evidence" value="ECO:0007669"/>
    <property type="project" value="UniProtKB-UniRule"/>
</dbReference>
<keyword evidence="7" id="KW-1185">Reference proteome</keyword>
<evidence type="ECO:0000256" key="4">
    <source>
        <dbReference type="PROSITE-ProRule" id="PRU00409"/>
    </source>
</evidence>
<evidence type="ECO:0000313" key="6">
    <source>
        <dbReference type="EMBL" id="EFG03793.2"/>
    </source>
</evidence>
<accession>B5GS01</accession>
<proteinExistence type="predicted"/>
<keyword evidence="2 4" id="KW-0547">Nucleotide-binding</keyword>
<dbReference type="PANTHER" id="PTHR43585">
    <property type="entry name" value="FUMIPYRROLE BIOSYNTHESIS PROTEIN C"/>
    <property type="match status" value="1"/>
</dbReference>
<dbReference type="EMBL" id="CM000914">
    <property type="protein sequence ID" value="EFG03793.2"/>
    <property type="molecule type" value="Genomic_DNA"/>
</dbReference>
<dbReference type="InterPro" id="IPR052032">
    <property type="entry name" value="ATP-dep_AA_Ligase"/>
</dbReference>
<dbReference type="InterPro" id="IPR011761">
    <property type="entry name" value="ATP-grasp"/>
</dbReference>
<dbReference type="Proteomes" id="UP000002357">
    <property type="component" value="Plasmid pSCL4"/>
</dbReference>
<dbReference type="Gene3D" id="3.30.470.20">
    <property type="entry name" value="ATP-grasp fold, B domain"/>
    <property type="match status" value="1"/>
</dbReference>
<evidence type="ECO:0000256" key="1">
    <source>
        <dbReference type="ARBA" id="ARBA00022598"/>
    </source>
</evidence>
<keyword evidence="6" id="KW-0614">Plasmid</keyword>
<protein>
    <submittedName>
        <fullName evidence="6">Putative ligase/carboxylase</fullName>
    </submittedName>
</protein>
<dbReference type="PANTHER" id="PTHR43585:SF2">
    <property type="entry name" value="ATP-GRASP ENZYME FSQD"/>
    <property type="match status" value="1"/>
</dbReference>
<evidence type="ECO:0000256" key="2">
    <source>
        <dbReference type="ARBA" id="ARBA00022741"/>
    </source>
</evidence>
<sequence>MSRPYSRRLDGPAAADTGRGRHMSTERKPVLIVVYDDGAPPSEVAVPLADWADCVFVVPSNDYTRKVAPLLAAFGEVVVIDTVEATAERLRERSPEGIITYCEPLQRLTAHLAELLGLPYHTRATAEVLTDKWQQRAALRAGGVDSVRTALVHSEADWAPAVAQVGLPAVLKPVHGVASGNTFLVEEAEAGLAHLRELLALDQPGLVAGGGLVLEEYLQGRPCAPYGDYVSVEIAVYEGELYDLGVTGKLPLAPPFRETGRFWPSHLGDSADEELFALARSAVRALGVRYGLTHTEIKLTAQGPRLIEVNGRLGGGIQDLALSSMGLDLVALGARIALGTFEPPRLTRVAGVHYQIRPPAPQEPCEVVAIEGADAVRALPDVDTCRFFVKPGQALDGGVATRELARVYGIAADHDALIALVGKVGSLLSLRFAFTGEPEPRSVSAAELSTL</sequence>
<dbReference type="GO" id="GO:0046872">
    <property type="term" value="F:metal ion binding"/>
    <property type="evidence" value="ECO:0007669"/>
    <property type="project" value="InterPro"/>
</dbReference>
<dbReference type="AlphaFoldDB" id="B5GS01"/>
<keyword evidence="1 6" id="KW-0436">Ligase</keyword>
<reference evidence="6 7" key="1">
    <citation type="journal article" date="2010" name="Genome Biol. Evol.">
        <title>The sequence of a 1.8-mb bacterial linear plasmid reveals a rich evolutionary reservoir of secondary metabolic pathways.</title>
        <authorList>
            <person name="Medema M.H."/>
            <person name="Trefzer A."/>
            <person name="Kovalchuk A."/>
            <person name="van den Berg M."/>
            <person name="Mueller U."/>
            <person name="Heijne W."/>
            <person name="Wu L."/>
            <person name="Alam M.T."/>
            <person name="Ronning C.M."/>
            <person name="Nierman W.C."/>
            <person name="Bovenberg R.A.L."/>
            <person name="Breitling R."/>
            <person name="Takano E."/>
        </authorList>
    </citation>
    <scope>NUCLEOTIDE SEQUENCE [LARGE SCALE GENOMIC DNA]</scope>
    <source>
        <strain evidence="7">ATCC 27064 / DSM 738 / JCM 4710 / NBRC 13307 / NCIMB 12785 / NRRL 3585 / VKM Ac-602</strain>
        <plasmid evidence="6">pSCL4</plasmid>
    </source>
</reference>
<geneLocation type="plasmid" evidence="6 7">
    <name>pSCL4</name>
</geneLocation>
<keyword evidence="3 4" id="KW-0067">ATP-binding</keyword>
<dbReference type="PROSITE" id="PS50975">
    <property type="entry name" value="ATP_GRASP"/>
    <property type="match status" value="1"/>
</dbReference>
<gene>
    <name evidence="6" type="ORF">SCLAV_p0302</name>
</gene>
<evidence type="ECO:0000256" key="3">
    <source>
        <dbReference type="ARBA" id="ARBA00022840"/>
    </source>
</evidence>
<organism evidence="6 7">
    <name type="scientific">Streptomyces clavuligerus</name>
    <dbReference type="NCBI Taxonomy" id="1901"/>
    <lineage>
        <taxon>Bacteria</taxon>
        <taxon>Bacillati</taxon>
        <taxon>Actinomycetota</taxon>
        <taxon>Actinomycetes</taxon>
        <taxon>Kitasatosporales</taxon>
        <taxon>Streptomycetaceae</taxon>
        <taxon>Streptomyces</taxon>
    </lineage>
</organism>
<evidence type="ECO:0000313" key="7">
    <source>
        <dbReference type="Proteomes" id="UP000002357"/>
    </source>
</evidence>
<dbReference type="GO" id="GO:0016874">
    <property type="term" value="F:ligase activity"/>
    <property type="evidence" value="ECO:0007669"/>
    <property type="project" value="UniProtKB-KW"/>
</dbReference>
<evidence type="ECO:0000256" key="5">
    <source>
        <dbReference type="SAM" id="MobiDB-lite"/>
    </source>
</evidence>
<feature type="region of interest" description="Disordered" evidence="5">
    <location>
        <begin position="1"/>
        <end position="23"/>
    </location>
</feature>
<dbReference type="eggNOG" id="COG2232">
    <property type="taxonomic scope" value="Bacteria"/>
</dbReference>
<name>B5GS01_STRCL</name>